<organism evidence="2 3">
    <name type="scientific">Thanatephorus cucumeris (strain AG1-IA)</name>
    <name type="common">Rice sheath blight fungus</name>
    <name type="synonym">Rhizoctonia solani</name>
    <dbReference type="NCBI Taxonomy" id="983506"/>
    <lineage>
        <taxon>Eukaryota</taxon>
        <taxon>Fungi</taxon>
        <taxon>Dikarya</taxon>
        <taxon>Basidiomycota</taxon>
        <taxon>Agaricomycotina</taxon>
        <taxon>Agaricomycetes</taxon>
        <taxon>Cantharellales</taxon>
        <taxon>Ceratobasidiaceae</taxon>
        <taxon>Rhizoctonia</taxon>
        <taxon>Rhizoctonia solani AG-1</taxon>
    </lineage>
</organism>
<protein>
    <submittedName>
        <fullName evidence="2">Uncharacterized protein</fullName>
    </submittedName>
</protein>
<dbReference type="HOGENOM" id="CLU_2723949_0_0_1"/>
<feature type="region of interest" description="Disordered" evidence="1">
    <location>
        <begin position="1"/>
        <end position="22"/>
    </location>
</feature>
<dbReference type="Proteomes" id="UP000011668">
    <property type="component" value="Unassembled WGS sequence"/>
</dbReference>
<accession>L8WYP8</accession>
<keyword evidence="3" id="KW-1185">Reference proteome</keyword>
<reference evidence="2 3" key="1">
    <citation type="journal article" date="2013" name="Nat. Commun.">
        <title>The evolution and pathogenic mechanisms of the rice sheath blight pathogen.</title>
        <authorList>
            <person name="Zheng A."/>
            <person name="Lin R."/>
            <person name="Xu L."/>
            <person name="Qin P."/>
            <person name="Tang C."/>
            <person name="Ai P."/>
            <person name="Zhang D."/>
            <person name="Liu Y."/>
            <person name="Sun Z."/>
            <person name="Feng H."/>
            <person name="Wang Y."/>
            <person name="Chen Y."/>
            <person name="Liang X."/>
            <person name="Fu R."/>
            <person name="Li Q."/>
            <person name="Zhang J."/>
            <person name="Yu X."/>
            <person name="Xie Z."/>
            <person name="Ding L."/>
            <person name="Guan P."/>
            <person name="Tang J."/>
            <person name="Liang Y."/>
            <person name="Wang S."/>
            <person name="Deng Q."/>
            <person name="Li S."/>
            <person name="Zhu J."/>
            <person name="Wang L."/>
            <person name="Liu H."/>
            <person name="Li P."/>
        </authorList>
    </citation>
    <scope>NUCLEOTIDE SEQUENCE [LARGE SCALE GENOMIC DNA]</scope>
    <source>
        <strain evidence="3">AG-1 IA</strain>
    </source>
</reference>
<sequence length="72" mass="7963">MTEGEDDAASTNTVEEPDHDAPPTYLWPAFSVKAGLTGPLPLYPLIHSRCLLFFSFTVYTQLSLFRPHPPAS</sequence>
<dbReference type="EMBL" id="AFRT01000599">
    <property type="protein sequence ID" value="ELU43206.1"/>
    <property type="molecule type" value="Genomic_DNA"/>
</dbReference>
<comment type="caution">
    <text evidence="2">The sequence shown here is derived from an EMBL/GenBank/DDBJ whole genome shotgun (WGS) entry which is preliminary data.</text>
</comment>
<dbReference type="AlphaFoldDB" id="L8WYP8"/>
<name>L8WYP8_THACA</name>
<evidence type="ECO:0000313" key="3">
    <source>
        <dbReference type="Proteomes" id="UP000011668"/>
    </source>
</evidence>
<evidence type="ECO:0000313" key="2">
    <source>
        <dbReference type="EMBL" id="ELU43206.1"/>
    </source>
</evidence>
<gene>
    <name evidence="2" type="ORF">AG1IA_02748</name>
</gene>
<evidence type="ECO:0000256" key="1">
    <source>
        <dbReference type="SAM" id="MobiDB-lite"/>
    </source>
</evidence>
<proteinExistence type="predicted"/>